<evidence type="ECO:0000256" key="5">
    <source>
        <dbReference type="ARBA" id="ARBA00032897"/>
    </source>
</evidence>
<name>A0A369LXM9_9ACTN</name>
<dbReference type="Pfam" id="PF06414">
    <property type="entry name" value="Zeta_toxin"/>
    <property type="match status" value="1"/>
</dbReference>
<evidence type="ECO:0000313" key="8">
    <source>
        <dbReference type="EMBL" id="RDB64150.1"/>
    </source>
</evidence>
<comment type="similarity">
    <text evidence="1">Belongs to the zeta toxin family.</text>
</comment>
<dbReference type="InterPro" id="IPR010488">
    <property type="entry name" value="Zeta_toxin_domain"/>
</dbReference>
<dbReference type="EMBL" id="PPTS01000006">
    <property type="protein sequence ID" value="RDB64150.1"/>
    <property type="molecule type" value="Genomic_DNA"/>
</dbReference>
<dbReference type="GO" id="GO:0005524">
    <property type="term" value="F:ATP binding"/>
    <property type="evidence" value="ECO:0007669"/>
    <property type="project" value="UniProtKB-KW"/>
</dbReference>
<organism evidence="8 9">
    <name type="scientific">Gordonibacter pamelaeae</name>
    <dbReference type="NCBI Taxonomy" id="471189"/>
    <lineage>
        <taxon>Bacteria</taxon>
        <taxon>Bacillati</taxon>
        <taxon>Actinomycetota</taxon>
        <taxon>Coriobacteriia</taxon>
        <taxon>Eggerthellales</taxon>
        <taxon>Eggerthellaceae</taxon>
        <taxon>Gordonibacter</taxon>
    </lineage>
</organism>
<evidence type="ECO:0000256" key="2">
    <source>
        <dbReference type="ARBA" id="ARBA00011963"/>
    </source>
</evidence>
<dbReference type="InterPro" id="IPR027417">
    <property type="entry name" value="P-loop_NTPase"/>
</dbReference>
<dbReference type="EC" id="2.7.1.176" evidence="2"/>
<comment type="caution">
    <text evidence="8">The sequence shown here is derived from an EMBL/GenBank/DDBJ whole genome shotgun (WGS) entry which is preliminary data.</text>
</comment>
<dbReference type="RefSeq" id="WP_015539537.1">
    <property type="nucleotide sequence ID" value="NZ_CABMMS010000006.1"/>
</dbReference>
<evidence type="ECO:0000259" key="7">
    <source>
        <dbReference type="Pfam" id="PF06414"/>
    </source>
</evidence>
<dbReference type="OrthoDB" id="9792687at2"/>
<dbReference type="Gene3D" id="3.40.50.300">
    <property type="entry name" value="P-loop containing nucleotide triphosphate hydrolases"/>
    <property type="match status" value="1"/>
</dbReference>
<evidence type="ECO:0000313" key="9">
    <source>
        <dbReference type="Proteomes" id="UP000254000"/>
    </source>
</evidence>
<comment type="catalytic activity">
    <reaction evidence="6">
        <text>UDP-N-acetyl-alpha-D-glucosamine + ATP = UDP-N-acetyl-alpha-D-glucosamine 3'-phosphate + ADP + H(+)</text>
        <dbReference type="Rhea" id="RHEA:32671"/>
        <dbReference type="ChEBI" id="CHEBI:15378"/>
        <dbReference type="ChEBI" id="CHEBI:30616"/>
        <dbReference type="ChEBI" id="CHEBI:57705"/>
        <dbReference type="ChEBI" id="CHEBI:64353"/>
        <dbReference type="ChEBI" id="CHEBI:456216"/>
        <dbReference type="EC" id="2.7.1.176"/>
    </reaction>
</comment>
<proteinExistence type="inferred from homology"/>
<keyword evidence="3" id="KW-0547">Nucleotide-binding</keyword>
<protein>
    <recommendedName>
        <fullName evidence="5">UDP-N-acetylglucosamine kinase</fullName>
        <ecNumber evidence="2">2.7.1.176</ecNumber>
    </recommendedName>
    <alternativeName>
        <fullName evidence="5">UDP-N-acetylglucosamine kinase</fullName>
    </alternativeName>
</protein>
<evidence type="ECO:0000256" key="1">
    <source>
        <dbReference type="ARBA" id="ARBA00009104"/>
    </source>
</evidence>
<reference evidence="8 9" key="1">
    <citation type="journal article" date="2018" name="Elife">
        <title>Discovery and characterization of a prevalent human gut bacterial enzyme sufficient for the inactivation of a family of plant toxins.</title>
        <authorList>
            <person name="Koppel N."/>
            <person name="Bisanz J.E."/>
            <person name="Pandelia M.E."/>
            <person name="Turnbaugh P.J."/>
            <person name="Balskus E.P."/>
        </authorList>
    </citation>
    <scope>NUCLEOTIDE SEQUENCE [LARGE SCALE GENOMIC DNA]</scope>
    <source>
        <strain evidence="8 9">3C</strain>
    </source>
</reference>
<dbReference type="GeneID" id="78360134"/>
<dbReference type="SUPFAM" id="SSF52540">
    <property type="entry name" value="P-loop containing nucleoside triphosphate hydrolases"/>
    <property type="match status" value="1"/>
</dbReference>
<dbReference type="AlphaFoldDB" id="A0A369LXM9"/>
<evidence type="ECO:0000256" key="6">
    <source>
        <dbReference type="ARBA" id="ARBA00048178"/>
    </source>
</evidence>
<feature type="domain" description="Zeta toxin" evidence="7">
    <location>
        <begin position="33"/>
        <end position="216"/>
    </location>
</feature>
<sequence length="265" mass="29203">MNHRDLAGFSSAEFLKAYAGVFKKLVDDPDLFAERQPRAFLLGGQSGAGKTNLHKLLTDELGKNAIVINGDEYRSRHPRFAELDAQYGPEAVAYTAAWAGQMVEALVKALSSARYNLVVEGTLRTSQVPLDTAALLRGKGYRVSLALMAVKPEISLVSCQIRYELMRMAGTTPRATDPAHHNKIVADIVQNLGVLESSGLFDEIRLYSREREQLYPVEGDARRAADVLEAVLFGPWTHTEREHYEFLEAKLASLQGGASLPSDRS</sequence>
<evidence type="ECO:0000256" key="3">
    <source>
        <dbReference type="ARBA" id="ARBA00022741"/>
    </source>
</evidence>
<keyword evidence="4" id="KW-0067">ATP-binding</keyword>
<dbReference type="Proteomes" id="UP000254000">
    <property type="component" value="Unassembled WGS sequence"/>
</dbReference>
<gene>
    <name evidence="8" type="ORF">C1877_10560</name>
</gene>
<keyword evidence="9" id="KW-1185">Reference proteome</keyword>
<accession>A0A369LXM9</accession>
<dbReference type="GO" id="GO:0016301">
    <property type="term" value="F:kinase activity"/>
    <property type="evidence" value="ECO:0007669"/>
    <property type="project" value="InterPro"/>
</dbReference>
<evidence type="ECO:0000256" key="4">
    <source>
        <dbReference type="ARBA" id="ARBA00022840"/>
    </source>
</evidence>